<name>A0ABP4WIF9_9MICO</name>
<dbReference type="InterPro" id="IPR008775">
    <property type="entry name" value="Phytyl_CoA_dOase-like"/>
</dbReference>
<dbReference type="PANTHER" id="PTHR20883">
    <property type="entry name" value="PHYTANOYL-COA DIOXYGENASE DOMAIN CONTAINING 1"/>
    <property type="match status" value="1"/>
</dbReference>
<proteinExistence type="predicted"/>
<accession>A0ABP4WIF9</accession>
<dbReference type="Gene3D" id="2.60.120.620">
    <property type="entry name" value="q2cbj1_9rhob like domain"/>
    <property type="match status" value="1"/>
</dbReference>
<reference evidence="2" key="1">
    <citation type="journal article" date="2019" name="Int. J. Syst. Evol. Microbiol.">
        <title>The Global Catalogue of Microorganisms (GCM) 10K type strain sequencing project: providing services to taxonomists for standard genome sequencing and annotation.</title>
        <authorList>
            <consortium name="The Broad Institute Genomics Platform"/>
            <consortium name="The Broad Institute Genome Sequencing Center for Infectious Disease"/>
            <person name="Wu L."/>
            <person name="Ma J."/>
        </authorList>
    </citation>
    <scope>NUCLEOTIDE SEQUENCE [LARGE SCALE GENOMIC DNA]</scope>
    <source>
        <strain evidence="2">JCM 15591</strain>
    </source>
</reference>
<keyword evidence="1" id="KW-0223">Dioxygenase</keyword>
<evidence type="ECO:0000313" key="2">
    <source>
        <dbReference type="Proteomes" id="UP001501475"/>
    </source>
</evidence>
<organism evidence="1 2">
    <name type="scientific">Nostocoides vanveenii</name>
    <dbReference type="NCBI Taxonomy" id="330835"/>
    <lineage>
        <taxon>Bacteria</taxon>
        <taxon>Bacillati</taxon>
        <taxon>Actinomycetota</taxon>
        <taxon>Actinomycetes</taxon>
        <taxon>Micrococcales</taxon>
        <taxon>Intrasporangiaceae</taxon>
        <taxon>Nostocoides</taxon>
    </lineage>
</organism>
<protein>
    <submittedName>
        <fullName evidence="1">Phytanoyl-CoA dioxygenase family protein</fullName>
    </submittedName>
</protein>
<dbReference type="EMBL" id="BAAAPN010000024">
    <property type="protein sequence ID" value="GAA1751017.1"/>
    <property type="molecule type" value="Genomic_DNA"/>
</dbReference>
<sequence length="281" mass="30259">MPAAPLSSPYAVSPDDVAAYRRDGHIVLRGVASAGEVTAYGPAIRAAVSANNTERRPLAERDLYSRAFLQTMNLWQVDEYVAEFVLSQRFASIAAQLLGVERVRLYHDQALFKEPGGAFTPWHQDAGYWPLRGERCITMWLPLLAVQPAMGALQFASGTNAAGSLSDEVISQASEDYFMSLVADGLLDGRFPVTEPATLALGDASFHGGWTLHRALPNDGAETRAVMTVIWFADGERVIDRPGEHAAGDLATWLPGCAPGDLARSPLSPILPRQEQASVGA</sequence>
<dbReference type="PANTHER" id="PTHR20883:SF49">
    <property type="entry name" value="PHYTANOYL-COA DIOXYGENASE"/>
    <property type="match status" value="1"/>
</dbReference>
<dbReference type="SUPFAM" id="SSF51197">
    <property type="entry name" value="Clavaminate synthase-like"/>
    <property type="match status" value="1"/>
</dbReference>
<comment type="caution">
    <text evidence="1">The sequence shown here is derived from an EMBL/GenBank/DDBJ whole genome shotgun (WGS) entry which is preliminary data.</text>
</comment>
<gene>
    <name evidence="1" type="ORF">GCM10009810_09180</name>
</gene>
<keyword evidence="2" id="KW-1185">Reference proteome</keyword>
<dbReference type="GO" id="GO:0051213">
    <property type="term" value="F:dioxygenase activity"/>
    <property type="evidence" value="ECO:0007669"/>
    <property type="project" value="UniProtKB-KW"/>
</dbReference>
<evidence type="ECO:0000313" key="1">
    <source>
        <dbReference type="EMBL" id="GAA1751017.1"/>
    </source>
</evidence>
<dbReference type="RefSeq" id="WP_344062765.1">
    <property type="nucleotide sequence ID" value="NZ_BAAAPN010000024.1"/>
</dbReference>
<keyword evidence="1" id="KW-0560">Oxidoreductase</keyword>
<dbReference type="Proteomes" id="UP001501475">
    <property type="component" value="Unassembled WGS sequence"/>
</dbReference>
<dbReference type="Pfam" id="PF05721">
    <property type="entry name" value="PhyH"/>
    <property type="match status" value="1"/>
</dbReference>